<dbReference type="EMBL" id="ASHX02000001">
    <property type="protein sequence ID" value="OEJ94849.1"/>
    <property type="molecule type" value="Genomic_DNA"/>
</dbReference>
<reference evidence="2 3" key="1">
    <citation type="journal article" date="2013" name="Genome Announc.">
        <title>Genome Sequence of Streptomyces violaceusniger Strain SPC6, a Halotolerant Streptomycete That Exhibits Rapid Growth and Development.</title>
        <authorList>
            <person name="Chen X."/>
            <person name="Zhang B."/>
            <person name="Zhang W."/>
            <person name="Wu X."/>
            <person name="Zhang M."/>
            <person name="Chen T."/>
            <person name="Liu G."/>
            <person name="Dyson P."/>
        </authorList>
    </citation>
    <scope>NUCLEOTIDE SEQUENCE [LARGE SCALE GENOMIC DNA]</scope>
    <source>
        <strain evidence="2 3">SPC6</strain>
    </source>
</reference>
<dbReference type="Proteomes" id="UP000095329">
    <property type="component" value="Unassembled WGS sequence"/>
</dbReference>
<protein>
    <recommendedName>
        <fullName evidence="1">DUF1023 domain-containing protein</fullName>
    </recommendedName>
</protein>
<evidence type="ECO:0000259" key="1">
    <source>
        <dbReference type="Pfam" id="PF06259"/>
    </source>
</evidence>
<dbReference type="InterPro" id="IPR029058">
    <property type="entry name" value="AB_hydrolase_fold"/>
</dbReference>
<evidence type="ECO:0000313" key="3">
    <source>
        <dbReference type="Proteomes" id="UP000095329"/>
    </source>
</evidence>
<comment type="caution">
    <text evidence="2">The sequence shown here is derived from an EMBL/GenBank/DDBJ whole genome shotgun (WGS) entry which is preliminary data.</text>
</comment>
<dbReference type="SUPFAM" id="SSF53474">
    <property type="entry name" value="alpha/beta-Hydrolases"/>
    <property type="match status" value="1"/>
</dbReference>
<name>A0A1D3DRA1_9ACTN</name>
<evidence type="ECO:0000313" key="2">
    <source>
        <dbReference type="EMBL" id="OEJ94849.1"/>
    </source>
</evidence>
<feature type="domain" description="DUF1023" evidence="1">
    <location>
        <begin position="353"/>
        <end position="524"/>
    </location>
</feature>
<proteinExistence type="predicted"/>
<sequence length="584" mass="62703">MDLTTLKTFRPAEYEDAADAYRATGDIAGTAKDTIDQQVAAALRDRLEGEAATAALVQLRHLSRNFHYAQTECALVSAALNGFAHDMGAAKRKLMAALEDARAAGCAVGADGSVTYPEGGTVAVAGGTSSPLASALYRQSAAAHPDPRYGRALELANRIADALGEAAEADARWAPKLSALKADDDLTVSHADWKDVEADTTGVRAAAGNYLASLPQPPGDGTPRDNADWWQSLTEEERAAWLSLHPARVGAMDGLPAPVRDEANRVVLNEHLARTRLELDAIPKPPADRWTWTTTGLTPTRVPTPEYLAWQQEHGERYFALQNSLRGMESIQQRFDQTGERGLPEAYLLGFSPEGNGRAIIATGNPDTAHHQAVYVPGTTSNLSNIGEGIDRMENVWRVAQTEARGDSVSTIAWYGYDAPQDIKTDAPFRHYANDGAPAFRKFLDGLEASQSGDPATHRTVIGHSYGTTLVGAAADKGTLNTDDVITVGSPGVTVPKAEELDVPKGHVWNQEAHGDVVPDLGRFGHGGHDQDGLWTVPSDERFGANQMATDTKGHSGYWDDGTESLRNQTRIVAGRYGSVRLEE</sequence>
<dbReference type="AlphaFoldDB" id="A0A1D3DRA1"/>
<dbReference type="Pfam" id="PF06259">
    <property type="entry name" value="Abhydrolase_8"/>
    <property type="match status" value="1"/>
</dbReference>
<dbReference type="eggNOG" id="COG4099">
    <property type="taxonomic scope" value="Bacteria"/>
</dbReference>
<organism evidence="2 3">
    <name type="scientific">Streptomyces thermolilacinus SPC6</name>
    <dbReference type="NCBI Taxonomy" id="1306406"/>
    <lineage>
        <taxon>Bacteria</taxon>
        <taxon>Bacillati</taxon>
        <taxon>Actinomycetota</taxon>
        <taxon>Actinomycetes</taxon>
        <taxon>Kitasatosporales</taxon>
        <taxon>Streptomycetaceae</taxon>
        <taxon>Streptomyces</taxon>
    </lineage>
</organism>
<gene>
    <name evidence="2" type="ORF">J116_010505</name>
</gene>
<keyword evidence="3" id="KW-1185">Reference proteome</keyword>
<accession>A0A1D3DRA1</accession>
<dbReference type="RefSeq" id="WP_023587034.1">
    <property type="nucleotide sequence ID" value="NZ_ASHX02000001.1"/>
</dbReference>
<dbReference type="OrthoDB" id="5969911at2"/>
<dbReference type="STRING" id="1306406.J116_010505"/>
<dbReference type="InterPro" id="IPR010427">
    <property type="entry name" value="DUF1023"/>
</dbReference>